<proteinExistence type="inferred from homology"/>
<organism evidence="2">
    <name type="scientific">Blastocystis hominis</name>
    <dbReference type="NCBI Taxonomy" id="12968"/>
    <lineage>
        <taxon>Eukaryota</taxon>
        <taxon>Sar</taxon>
        <taxon>Stramenopiles</taxon>
        <taxon>Bigyra</taxon>
        <taxon>Opalozoa</taxon>
        <taxon>Opalinata</taxon>
        <taxon>Blastocystidae</taxon>
        <taxon>Blastocystis</taxon>
    </lineage>
</organism>
<comment type="similarity">
    <text evidence="1">Belongs to the protein disulfide isomerase family.</text>
</comment>
<evidence type="ECO:0000313" key="2">
    <source>
        <dbReference type="EMBL" id="CBK25165.2"/>
    </source>
</evidence>
<evidence type="ECO:0000313" key="3">
    <source>
        <dbReference type="Proteomes" id="UP000008312"/>
    </source>
</evidence>
<dbReference type="GO" id="GO:0005783">
    <property type="term" value="C:endoplasmic reticulum"/>
    <property type="evidence" value="ECO:0007669"/>
    <property type="project" value="TreeGrafter"/>
</dbReference>
<dbReference type="GO" id="GO:0003756">
    <property type="term" value="F:protein disulfide isomerase activity"/>
    <property type="evidence" value="ECO:0007669"/>
    <property type="project" value="TreeGrafter"/>
</dbReference>
<sequence>MIDGIIQVNDDNIDDVLDTTYEIMLMFCNGYADACSNHRKPYVRAAQFLAKLEKPVYLGEVDIEKSSELEERYNITSYPTYMIVYSFGRDPEKLKIAQTDITFAKEALRRNYVDLIEVKTPEEWEDYKTSLSITTLGVFETKECDQFETYEKLAMGKNNAVFFYTTNPEIIHTSDTAALYSFHHSDGNTMIHFTGGRSLL</sequence>
<gene>
    <name evidence="2" type="ORF">GSBLH_T00006881001</name>
</gene>
<evidence type="ECO:0008006" key="4">
    <source>
        <dbReference type="Google" id="ProtNLM"/>
    </source>
</evidence>
<evidence type="ECO:0000256" key="1">
    <source>
        <dbReference type="ARBA" id="ARBA00006347"/>
    </source>
</evidence>
<dbReference type="GO" id="GO:0034976">
    <property type="term" value="P:response to endoplasmic reticulum stress"/>
    <property type="evidence" value="ECO:0007669"/>
    <property type="project" value="TreeGrafter"/>
</dbReference>
<dbReference type="AlphaFoldDB" id="D8MAS6"/>
<dbReference type="SUPFAM" id="SSF52833">
    <property type="entry name" value="Thioredoxin-like"/>
    <property type="match status" value="1"/>
</dbReference>
<protein>
    <recommendedName>
        <fullName evidence="4">Thioredoxin domain-containing protein</fullName>
    </recommendedName>
</protein>
<dbReference type="OrthoDB" id="294696at2759"/>
<name>D8MAS6_BLAHO</name>
<dbReference type="InterPro" id="IPR036249">
    <property type="entry name" value="Thioredoxin-like_sf"/>
</dbReference>
<dbReference type="EMBL" id="FN668690">
    <property type="protein sequence ID" value="CBK25165.2"/>
    <property type="molecule type" value="Genomic_DNA"/>
</dbReference>
<keyword evidence="3" id="KW-1185">Reference proteome</keyword>
<reference evidence="2" key="1">
    <citation type="submission" date="2010-02" db="EMBL/GenBank/DDBJ databases">
        <title>Sequencing and annotation of the Blastocystis hominis genome.</title>
        <authorList>
            <person name="Wincker P."/>
        </authorList>
    </citation>
    <scope>NUCLEOTIDE SEQUENCE</scope>
    <source>
        <strain evidence="2">Singapore isolate B</strain>
    </source>
</reference>
<dbReference type="RefSeq" id="XP_012899213.1">
    <property type="nucleotide sequence ID" value="XM_013043759.1"/>
</dbReference>
<dbReference type="Gene3D" id="3.40.30.10">
    <property type="entry name" value="Glutaredoxin"/>
    <property type="match status" value="2"/>
</dbReference>
<dbReference type="InParanoid" id="D8MAS6"/>
<dbReference type="GeneID" id="24923005"/>
<dbReference type="PANTHER" id="PTHR18929">
    <property type="entry name" value="PROTEIN DISULFIDE ISOMERASE"/>
    <property type="match status" value="1"/>
</dbReference>
<dbReference type="GO" id="GO:0006457">
    <property type="term" value="P:protein folding"/>
    <property type="evidence" value="ECO:0007669"/>
    <property type="project" value="TreeGrafter"/>
</dbReference>
<dbReference type="Proteomes" id="UP000008312">
    <property type="component" value="Unassembled WGS sequence"/>
</dbReference>
<accession>D8MAS6</accession>